<keyword evidence="3" id="KW-1185">Reference proteome</keyword>
<sequence length="191" mass="19179">MKFFSSLVVLSLGLFAAASPIPSLDATEIAVRDTDPNTSVVPLTLFALFQTLEEAVVGLTPTLLAIIASSGPAGQLPTSSVVPLLDELTDALNTATAQLSTNAPGDMGANDEDLANLINEILDDVNTALNKLVAKLGLDGLLTPVDAAVSGLLVSLDASLAPSLLAALQPLLVGLGGVVGGLLAGLDLSSL</sequence>
<organism evidence="2 3">
    <name type="scientific">Mycena albidolilacea</name>
    <dbReference type="NCBI Taxonomy" id="1033008"/>
    <lineage>
        <taxon>Eukaryota</taxon>
        <taxon>Fungi</taxon>
        <taxon>Dikarya</taxon>
        <taxon>Basidiomycota</taxon>
        <taxon>Agaricomycotina</taxon>
        <taxon>Agaricomycetes</taxon>
        <taxon>Agaricomycetidae</taxon>
        <taxon>Agaricales</taxon>
        <taxon>Marasmiineae</taxon>
        <taxon>Mycenaceae</taxon>
        <taxon>Mycena</taxon>
    </lineage>
</organism>
<dbReference type="Proteomes" id="UP001218218">
    <property type="component" value="Unassembled WGS sequence"/>
</dbReference>
<evidence type="ECO:0000313" key="3">
    <source>
        <dbReference type="Proteomes" id="UP001218218"/>
    </source>
</evidence>
<protein>
    <submittedName>
        <fullName evidence="2">Uncharacterized protein</fullName>
    </submittedName>
</protein>
<name>A0AAD7F0V1_9AGAR</name>
<reference evidence="2" key="1">
    <citation type="submission" date="2023-03" db="EMBL/GenBank/DDBJ databases">
        <title>Massive genome expansion in bonnet fungi (Mycena s.s.) driven by repeated elements and novel gene families across ecological guilds.</title>
        <authorList>
            <consortium name="Lawrence Berkeley National Laboratory"/>
            <person name="Harder C.B."/>
            <person name="Miyauchi S."/>
            <person name="Viragh M."/>
            <person name="Kuo A."/>
            <person name="Thoen E."/>
            <person name="Andreopoulos B."/>
            <person name="Lu D."/>
            <person name="Skrede I."/>
            <person name="Drula E."/>
            <person name="Henrissat B."/>
            <person name="Morin E."/>
            <person name="Kohler A."/>
            <person name="Barry K."/>
            <person name="LaButti K."/>
            <person name="Morin E."/>
            <person name="Salamov A."/>
            <person name="Lipzen A."/>
            <person name="Mereny Z."/>
            <person name="Hegedus B."/>
            <person name="Baldrian P."/>
            <person name="Stursova M."/>
            <person name="Weitz H."/>
            <person name="Taylor A."/>
            <person name="Grigoriev I.V."/>
            <person name="Nagy L.G."/>
            <person name="Martin F."/>
            <person name="Kauserud H."/>
        </authorList>
    </citation>
    <scope>NUCLEOTIDE SEQUENCE</scope>
    <source>
        <strain evidence="2">CBHHK002</strain>
    </source>
</reference>
<comment type="caution">
    <text evidence="2">The sequence shown here is derived from an EMBL/GenBank/DDBJ whole genome shotgun (WGS) entry which is preliminary data.</text>
</comment>
<proteinExistence type="predicted"/>
<accession>A0AAD7F0V1</accession>
<feature type="chain" id="PRO_5042209352" evidence="1">
    <location>
        <begin position="19"/>
        <end position="191"/>
    </location>
</feature>
<feature type="signal peptide" evidence="1">
    <location>
        <begin position="1"/>
        <end position="18"/>
    </location>
</feature>
<dbReference type="EMBL" id="JARIHO010000006">
    <property type="protein sequence ID" value="KAJ7359536.1"/>
    <property type="molecule type" value="Genomic_DNA"/>
</dbReference>
<dbReference type="AlphaFoldDB" id="A0AAD7F0V1"/>
<evidence type="ECO:0000256" key="1">
    <source>
        <dbReference type="SAM" id="SignalP"/>
    </source>
</evidence>
<keyword evidence="1" id="KW-0732">Signal</keyword>
<gene>
    <name evidence="2" type="ORF">DFH08DRAFT_1038382</name>
</gene>
<evidence type="ECO:0000313" key="2">
    <source>
        <dbReference type="EMBL" id="KAJ7359536.1"/>
    </source>
</evidence>